<feature type="DNA-binding region" description="H-T-H motif" evidence="4">
    <location>
        <begin position="46"/>
        <end position="65"/>
    </location>
</feature>
<dbReference type="PROSITE" id="PS50977">
    <property type="entry name" value="HTH_TETR_2"/>
    <property type="match status" value="1"/>
</dbReference>
<proteinExistence type="predicted"/>
<evidence type="ECO:0000256" key="4">
    <source>
        <dbReference type="PROSITE-ProRule" id="PRU00335"/>
    </source>
</evidence>
<dbReference type="AlphaFoldDB" id="A0A549SNF6"/>
<dbReference type="Proteomes" id="UP000316781">
    <property type="component" value="Unassembled WGS sequence"/>
</dbReference>
<keyword evidence="3" id="KW-0804">Transcription</keyword>
<name>A0A549SNF6_METSR</name>
<dbReference type="EMBL" id="VJMF01000059">
    <property type="protein sequence ID" value="TRL31163.1"/>
    <property type="molecule type" value="Genomic_DNA"/>
</dbReference>
<dbReference type="InterPro" id="IPR009057">
    <property type="entry name" value="Homeodomain-like_sf"/>
</dbReference>
<dbReference type="PROSITE" id="PS01081">
    <property type="entry name" value="HTH_TETR_1"/>
    <property type="match status" value="1"/>
</dbReference>
<dbReference type="Gene3D" id="1.10.10.60">
    <property type="entry name" value="Homeodomain-like"/>
    <property type="match status" value="1"/>
</dbReference>
<evidence type="ECO:0000256" key="1">
    <source>
        <dbReference type="ARBA" id="ARBA00023015"/>
    </source>
</evidence>
<protein>
    <submittedName>
        <fullName evidence="7">TetR/AcrR family transcriptional regulator</fullName>
    </submittedName>
</protein>
<dbReference type="InterPro" id="IPR050109">
    <property type="entry name" value="HTH-type_TetR-like_transc_reg"/>
</dbReference>
<evidence type="ECO:0000313" key="7">
    <source>
        <dbReference type="EMBL" id="TRL31163.1"/>
    </source>
</evidence>
<accession>A0A549SNF6</accession>
<dbReference type="GO" id="GO:0003700">
    <property type="term" value="F:DNA-binding transcription factor activity"/>
    <property type="evidence" value="ECO:0007669"/>
    <property type="project" value="TreeGrafter"/>
</dbReference>
<dbReference type="SUPFAM" id="SSF46689">
    <property type="entry name" value="Homeodomain-like"/>
    <property type="match status" value="1"/>
</dbReference>
<evidence type="ECO:0000256" key="5">
    <source>
        <dbReference type="SAM" id="MobiDB-lite"/>
    </source>
</evidence>
<dbReference type="InterPro" id="IPR023772">
    <property type="entry name" value="DNA-bd_HTH_TetR-type_CS"/>
</dbReference>
<feature type="domain" description="HTH tetR-type" evidence="6">
    <location>
        <begin position="23"/>
        <end position="83"/>
    </location>
</feature>
<dbReference type="SUPFAM" id="SSF48498">
    <property type="entry name" value="Tetracyclin repressor-like, C-terminal domain"/>
    <property type="match status" value="1"/>
</dbReference>
<dbReference type="Pfam" id="PF17935">
    <property type="entry name" value="TetR_C_27"/>
    <property type="match status" value="1"/>
</dbReference>
<dbReference type="PANTHER" id="PTHR30055">
    <property type="entry name" value="HTH-TYPE TRANSCRIPTIONAL REGULATOR RUTR"/>
    <property type="match status" value="1"/>
</dbReference>
<dbReference type="Gene3D" id="1.10.357.10">
    <property type="entry name" value="Tetracycline Repressor, domain 2"/>
    <property type="match status" value="1"/>
</dbReference>
<gene>
    <name evidence="7" type="ORF">FM996_14355</name>
</gene>
<evidence type="ECO:0000313" key="8">
    <source>
        <dbReference type="Proteomes" id="UP000316781"/>
    </source>
</evidence>
<dbReference type="Pfam" id="PF00440">
    <property type="entry name" value="TetR_N"/>
    <property type="match status" value="1"/>
</dbReference>
<keyword evidence="1" id="KW-0805">Transcription regulation</keyword>
<reference evidence="7 8" key="1">
    <citation type="submission" date="2019-07" db="EMBL/GenBank/DDBJ databases">
        <title>Ln-dependent methylotrophs.</title>
        <authorList>
            <person name="Tani A."/>
        </authorList>
    </citation>
    <scope>NUCLEOTIDE SEQUENCE [LARGE SCALE GENOMIC DNA]</scope>
    <source>
        <strain evidence="7 8">SM89A</strain>
    </source>
</reference>
<sequence>MTEKSRKNRSSDSPPGRRGPAEHERREQIVSAANEHFRRYGYNKTTVADLARAIGLSTAYIYKFFDSKQAIGEAVSAAALGGIIVELQKIVGQKKSAAERLRAMYQRLTRESAALFFNERKLHEIVVTACSEAWRPIDDYEEAMLGLIRELVAEGREKGEFERKTPIEETCRAILQTMELCWNPHLLERHFDDLEERAAAMANLVLRSLAP</sequence>
<dbReference type="InterPro" id="IPR041478">
    <property type="entry name" value="TetR_C_27"/>
</dbReference>
<dbReference type="InterPro" id="IPR001647">
    <property type="entry name" value="HTH_TetR"/>
</dbReference>
<evidence type="ECO:0000256" key="2">
    <source>
        <dbReference type="ARBA" id="ARBA00023125"/>
    </source>
</evidence>
<comment type="caution">
    <text evidence="7">The sequence shown here is derived from an EMBL/GenBank/DDBJ whole genome shotgun (WGS) entry which is preliminary data.</text>
</comment>
<dbReference type="InterPro" id="IPR036271">
    <property type="entry name" value="Tet_transcr_reg_TetR-rel_C_sf"/>
</dbReference>
<evidence type="ECO:0000259" key="6">
    <source>
        <dbReference type="PROSITE" id="PS50977"/>
    </source>
</evidence>
<keyword evidence="2 4" id="KW-0238">DNA-binding</keyword>
<organism evidence="7 8">
    <name type="scientific">Methylosinus sporium</name>
    <dbReference type="NCBI Taxonomy" id="428"/>
    <lineage>
        <taxon>Bacteria</taxon>
        <taxon>Pseudomonadati</taxon>
        <taxon>Pseudomonadota</taxon>
        <taxon>Alphaproteobacteria</taxon>
        <taxon>Hyphomicrobiales</taxon>
        <taxon>Methylocystaceae</taxon>
        <taxon>Methylosinus</taxon>
    </lineage>
</organism>
<dbReference type="GO" id="GO:0000976">
    <property type="term" value="F:transcription cis-regulatory region binding"/>
    <property type="evidence" value="ECO:0007669"/>
    <property type="project" value="TreeGrafter"/>
</dbReference>
<evidence type="ECO:0000256" key="3">
    <source>
        <dbReference type="ARBA" id="ARBA00023163"/>
    </source>
</evidence>
<dbReference type="PANTHER" id="PTHR30055:SF234">
    <property type="entry name" value="HTH-TYPE TRANSCRIPTIONAL REGULATOR BETI"/>
    <property type="match status" value="1"/>
</dbReference>
<feature type="region of interest" description="Disordered" evidence="5">
    <location>
        <begin position="1"/>
        <end position="25"/>
    </location>
</feature>